<evidence type="ECO:0000313" key="9">
    <source>
        <dbReference type="Proteomes" id="UP000701680"/>
    </source>
</evidence>
<evidence type="ECO:0000256" key="1">
    <source>
        <dbReference type="ARBA" id="ARBA00022448"/>
    </source>
</evidence>
<dbReference type="InterPro" id="IPR027417">
    <property type="entry name" value="P-loop_NTPase"/>
</dbReference>
<sequence length="467" mass="53717">MKRELLRINHLSDRYNRTRKLENVSLCILEGECVGFLGLTYSGKDLLVDLLTGKIAEGNGKKDIYLGGIQVKDWKELNGYIYRIHVENYQIDDWTVAEYLGLVESGGWGGLLRRGRLEEEAQRDFQELDLDFDVSCKIKHLTELEKRILDLAKAYRRGARIVVIEDEFDGMSRKDIEIFARSMHRIIVGRMGVIVSSHSNLILSLLSDKYIIFRKGRIVKKCQRDYIKSEEQLELYLLGGDTLSGRTENDGEKTRKGNVIYCVSNLEIKNGRKENLAFIRGEVVTLIALDRRVKEKVFMALSGRRSYEDAYYILNGNYYATMDCYELVKERVVSISALGSKEEIFEGMSVEENLMIPSLEKISSLDYIKAQKGIRKMTRANMLGSLETMKAGSLRIHELIQLTLERWLIFNPKVLILLEPFALCDVKDVGVVKNYIKKFQEKGTTVIIVNTRDEYIEDISDRTINIE</sequence>
<dbReference type="Gene3D" id="3.40.50.300">
    <property type="entry name" value="P-loop containing nucleotide triphosphate hydrolases"/>
    <property type="match status" value="2"/>
</dbReference>
<reference evidence="7" key="2">
    <citation type="submission" date="2020-02" db="EMBL/GenBank/DDBJ databases">
        <authorList>
            <person name="Littmann E."/>
            <person name="Sorbara M."/>
        </authorList>
    </citation>
    <scope>NUCLEOTIDE SEQUENCE</scope>
    <source>
        <strain evidence="7">MSK.17.11</strain>
        <strain evidence="6">MSK.17.38</strain>
    </source>
</reference>
<dbReference type="PANTHER" id="PTHR43790">
    <property type="entry name" value="CARBOHYDRATE TRANSPORT ATP-BINDING PROTEIN MG119-RELATED"/>
    <property type="match status" value="1"/>
</dbReference>
<dbReference type="Proteomes" id="UP000701680">
    <property type="component" value="Unassembled WGS sequence"/>
</dbReference>
<dbReference type="PANTHER" id="PTHR43790:SF9">
    <property type="entry name" value="GALACTOFURANOSE TRANSPORTER ATP-BINDING PROTEIN YTFR"/>
    <property type="match status" value="1"/>
</dbReference>
<evidence type="ECO:0000259" key="5">
    <source>
        <dbReference type="PROSITE" id="PS50893"/>
    </source>
</evidence>
<dbReference type="OrthoDB" id="2078674at2"/>
<dbReference type="EMBL" id="JAAITX010000007">
    <property type="protein sequence ID" value="NVH59043.1"/>
    <property type="molecule type" value="Genomic_DNA"/>
</dbReference>
<dbReference type="CDD" id="cd00267">
    <property type="entry name" value="ABC_ATPase"/>
    <property type="match status" value="1"/>
</dbReference>
<evidence type="ECO:0000256" key="3">
    <source>
        <dbReference type="ARBA" id="ARBA00022741"/>
    </source>
</evidence>
<accession>A0A850HUZ3</accession>
<organism evidence="7 8">
    <name type="scientific">Dorea phocaeensis</name>
    <dbReference type="NCBI Taxonomy" id="2040291"/>
    <lineage>
        <taxon>Bacteria</taxon>
        <taxon>Bacillati</taxon>
        <taxon>Bacillota</taxon>
        <taxon>Clostridia</taxon>
        <taxon>Lachnospirales</taxon>
        <taxon>Lachnospiraceae</taxon>
        <taxon>Dorea</taxon>
    </lineage>
</organism>
<evidence type="ECO:0000256" key="4">
    <source>
        <dbReference type="ARBA" id="ARBA00022840"/>
    </source>
</evidence>
<reference evidence="8 9" key="1">
    <citation type="journal article" date="2020" name="Cell Host Microbe">
        <title>Functional and Genomic Variation between Human-Derived Isolates of Lachnospiraceae Reveals Inter- and Intra-Species Diversity.</title>
        <authorList>
            <person name="Sorbara M.T."/>
            <person name="Littmann E.R."/>
            <person name="Fontana E."/>
            <person name="Moody T.U."/>
            <person name="Kohout C.E."/>
            <person name="Gjonbalaj M."/>
            <person name="Eaton V."/>
            <person name="Seok R."/>
            <person name="Leiner I.M."/>
            <person name="Pamer E.G."/>
        </authorList>
    </citation>
    <scope>NUCLEOTIDE SEQUENCE [LARGE SCALE GENOMIC DNA]</scope>
    <source>
        <strain evidence="7 8">MSK.17.11</strain>
        <strain evidence="6 9">MSK.17.38</strain>
    </source>
</reference>
<keyword evidence="1" id="KW-0813">Transport</keyword>
<name>A0A850HUZ3_9FIRM</name>
<dbReference type="Proteomes" id="UP000528555">
    <property type="component" value="Unassembled WGS sequence"/>
</dbReference>
<dbReference type="InterPro" id="IPR003439">
    <property type="entry name" value="ABC_transporter-like_ATP-bd"/>
</dbReference>
<keyword evidence="3" id="KW-0547">Nucleotide-binding</keyword>
<dbReference type="SUPFAM" id="SSF52540">
    <property type="entry name" value="P-loop containing nucleoside triphosphate hydrolases"/>
    <property type="match status" value="2"/>
</dbReference>
<keyword evidence="8" id="KW-1185">Reference proteome</keyword>
<keyword evidence="2" id="KW-0677">Repeat</keyword>
<comment type="caution">
    <text evidence="7">The sequence shown here is derived from an EMBL/GenBank/DDBJ whole genome shotgun (WGS) entry which is preliminary data.</text>
</comment>
<protein>
    <submittedName>
        <fullName evidence="7">ATP-binding cassette domain-containing protein</fullName>
    </submittedName>
</protein>
<evidence type="ECO:0000313" key="8">
    <source>
        <dbReference type="Proteomes" id="UP000528555"/>
    </source>
</evidence>
<dbReference type="InterPro" id="IPR050107">
    <property type="entry name" value="ABC_carbohydrate_import_ATPase"/>
</dbReference>
<dbReference type="PROSITE" id="PS50893">
    <property type="entry name" value="ABC_TRANSPORTER_2"/>
    <property type="match status" value="1"/>
</dbReference>
<feature type="domain" description="ABC transporter" evidence="5">
    <location>
        <begin position="6"/>
        <end position="240"/>
    </location>
</feature>
<dbReference type="AlphaFoldDB" id="A0A850HUZ3"/>
<proteinExistence type="predicted"/>
<keyword evidence="4 7" id="KW-0067">ATP-binding</keyword>
<evidence type="ECO:0000313" key="7">
    <source>
        <dbReference type="EMBL" id="NVH59043.1"/>
    </source>
</evidence>
<dbReference type="GO" id="GO:0005524">
    <property type="term" value="F:ATP binding"/>
    <property type="evidence" value="ECO:0007669"/>
    <property type="project" value="UniProtKB-KW"/>
</dbReference>
<evidence type="ECO:0000256" key="2">
    <source>
        <dbReference type="ARBA" id="ARBA00022737"/>
    </source>
</evidence>
<dbReference type="RefSeq" id="WP_101695116.1">
    <property type="nucleotide sequence ID" value="NZ_JAAITX010000007.1"/>
</dbReference>
<dbReference type="EMBL" id="JAAIUO010000007">
    <property type="protein sequence ID" value="NSK15270.1"/>
    <property type="molecule type" value="Genomic_DNA"/>
</dbReference>
<gene>
    <name evidence="7" type="ORF">G5A66_10420</name>
    <name evidence="6" type="ORF">G5A75_10445</name>
</gene>
<dbReference type="GO" id="GO:0016887">
    <property type="term" value="F:ATP hydrolysis activity"/>
    <property type="evidence" value="ECO:0007669"/>
    <property type="project" value="InterPro"/>
</dbReference>
<evidence type="ECO:0000313" key="6">
    <source>
        <dbReference type="EMBL" id="NSK15270.1"/>
    </source>
</evidence>